<dbReference type="NCBIfam" id="NF047646">
    <property type="entry name" value="REP_Tyr_transpos"/>
    <property type="match status" value="1"/>
</dbReference>
<dbReference type="InterPro" id="IPR002686">
    <property type="entry name" value="Transposase_17"/>
</dbReference>
<dbReference type="PANTHER" id="PTHR36966">
    <property type="entry name" value="REP-ASSOCIATED TYROSINE TRANSPOSASE"/>
    <property type="match status" value="1"/>
</dbReference>
<dbReference type="RefSeq" id="WP_155175615.1">
    <property type="nucleotide sequence ID" value="NZ_BAAAFL010000012.1"/>
</dbReference>
<keyword evidence="3" id="KW-1185">Reference proteome</keyword>
<gene>
    <name evidence="2" type="ORF">E1163_25105</name>
</gene>
<dbReference type="InterPro" id="IPR036515">
    <property type="entry name" value="Transposase_17_sf"/>
</dbReference>
<reference evidence="2 3" key="1">
    <citation type="submission" date="2019-02" db="EMBL/GenBank/DDBJ databases">
        <authorList>
            <person name="Goldberg S.R."/>
            <person name="Haltli B.A."/>
            <person name="Correa H."/>
            <person name="Russell K.G."/>
        </authorList>
    </citation>
    <scope>NUCLEOTIDE SEQUENCE [LARGE SCALE GENOMIC DNA]</scope>
    <source>
        <strain evidence="2 3">JCM 16186</strain>
    </source>
</reference>
<dbReference type="Proteomes" id="UP000798808">
    <property type="component" value="Unassembled WGS sequence"/>
</dbReference>
<organism evidence="2 3">
    <name type="scientific">Fulvivirga kasyanovii</name>
    <dbReference type="NCBI Taxonomy" id="396812"/>
    <lineage>
        <taxon>Bacteria</taxon>
        <taxon>Pseudomonadati</taxon>
        <taxon>Bacteroidota</taxon>
        <taxon>Cytophagia</taxon>
        <taxon>Cytophagales</taxon>
        <taxon>Fulvivirgaceae</taxon>
        <taxon>Fulvivirga</taxon>
    </lineage>
</organism>
<dbReference type="Pfam" id="PF01797">
    <property type="entry name" value="Y1_Tnp"/>
    <property type="match status" value="1"/>
</dbReference>
<dbReference type="SUPFAM" id="SSF143422">
    <property type="entry name" value="Transposase IS200-like"/>
    <property type="match status" value="1"/>
</dbReference>
<protein>
    <submittedName>
        <fullName evidence="2">Transposase</fullName>
    </submittedName>
</protein>
<dbReference type="InterPro" id="IPR052715">
    <property type="entry name" value="RAYT_transposase"/>
</dbReference>
<feature type="domain" description="Transposase IS200-like" evidence="1">
    <location>
        <begin position="10"/>
        <end position="148"/>
    </location>
</feature>
<sequence length="182" mass="21782">MSRKYKFQDQSKLYFVSFATVYWIDLFVREDYNNILIESLKYCQKEKGLEIYAWCIMPSHVHLIIGTEDKPMQDILRDFKSFTSRKLKKEIQNHPSESRREWIKWMMERAGNKNGNNNGWQLWQQHNHPIELSDNKMMEQRLNYLHMNPVVAGFVSEPSYWKYSSALDYSGGKGLLNILFIE</sequence>
<dbReference type="PANTHER" id="PTHR36966:SF1">
    <property type="entry name" value="REP-ASSOCIATED TYROSINE TRANSPOSASE"/>
    <property type="match status" value="1"/>
</dbReference>
<evidence type="ECO:0000313" key="2">
    <source>
        <dbReference type="EMBL" id="MTI28259.1"/>
    </source>
</evidence>
<evidence type="ECO:0000259" key="1">
    <source>
        <dbReference type="SMART" id="SM01321"/>
    </source>
</evidence>
<proteinExistence type="predicted"/>
<evidence type="ECO:0000313" key="3">
    <source>
        <dbReference type="Proteomes" id="UP000798808"/>
    </source>
</evidence>
<comment type="caution">
    <text evidence="2">The sequence shown here is derived from an EMBL/GenBank/DDBJ whole genome shotgun (WGS) entry which is preliminary data.</text>
</comment>
<name>A0ABW9RVJ3_9BACT</name>
<dbReference type="Gene3D" id="3.30.70.1290">
    <property type="entry name" value="Transposase IS200-like"/>
    <property type="match status" value="1"/>
</dbReference>
<dbReference type="EMBL" id="SMLW01000658">
    <property type="protein sequence ID" value="MTI28259.1"/>
    <property type="molecule type" value="Genomic_DNA"/>
</dbReference>
<accession>A0ABW9RVJ3</accession>
<dbReference type="SMART" id="SM01321">
    <property type="entry name" value="Y1_Tnp"/>
    <property type="match status" value="1"/>
</dbReference>